<proteinExistence type="predicted"/>
<organism evidence="1 2">
    <name type="scientific">Dermatophagoides pteronyssinus</name>
    <name type="common">European house dust mite</name>
    <dbReference type="NCBI Taxonomy" id="6956"/>
    <lineage>
        <taxon>Eukaryota</taxon>
        <taxon>Metazoa</taxon>
        <taxon>Ecdysozoa</taxon>
        <taxon>Arthropoda</taxon>
        <taxon>Chelicerata</taxon>
        <taxon>Arachnida</taxon>
        <taxon>Acari</taxon>
        <taxon>Acariformes</taxon>
        <taxon>Sarcoptiformes</taxon>
        <taxon>Astigmata</taxon>
        <taxon>Psoroptidia</taxon>
        <taxon>Analgoidea</taxon>
        <taxon>Pyroglyphidae</taxon>
        <taxon>Dermatophagoidinae</taxon>
        <taxon>Dermatophagoides</taxon>
    </lineage>
</organism>
<protein>
    <submittedName>
        <fullName evidence="1">Uncharacterized protein</fullName>
    </submittedName>
</protein>
<evidence type="ECO:0000313" key="1">
    <source>
        <dbReference type="EMBL" id="KAH9419232.1"/>
    </source>
</evidence>
<dbReference type="EMBL" id="NJHN03000060">
    <property type="protein sequence ID" value="KAH9419232.1"/>
    <property type="molecule type" value="Genomic_DNA"/>
</dbReference>
<comment type="caution">
    <text evidence="1">The sequence shown here is derived from an EMBL/GenBank/DDBJ whole genome shotgun (WGS) entry which is preliminary data.</text>
</comment>
<name>A0ABQ8JA23_DERPT</name>
<dbReference type="Proteomes" id="UP000887458">
    <property type="component" value="Unassembled WGS sequence"/>
</dbReference>
<reference evidence="1 2" key="1">
    <citation type="journal article" date="2018" name="J. Allergy Clin. Immunol.">
        <title>High-quality assembly of Dermatophagoides pteronyssinus genome and transcriptome reveals a wide range of novel allergens.</title>
        <authorList>
            <person name="Liu X.Y."/>
            <person name="Yang K.Y."/>
            <person name="Wang M.Q."/>
            <person name="Kwok J.S."/>
            <person name="Zeng X."/>
            <person name="Yang Z."/>
            <person name="Xiao X.J."/>
            <person name="Lau C.P."/>
            <person name="Li Y."/>
            <person name="Huang Z.M."/>
            <person name="Ba J.G."/>
            <person name="Yim A.K."/>
            <person name="Ouyang C.Y."/>
            <person name="Ngai S.M."/>
            <person name="Chan T.F."/>
            <person name="Leung E.L."/>
            <person name="Liu L."/>
            <person name="Liu Z.G."/>
            <person name="Tsui S.K."/>
        </authorList>
    </citation>
    <scope>NUCLEOTIDE SEQUENCE [LARGE SCALE GENOMIC DNA]</scope>
    <source>
        <strain evidence="1">Derp</strain>
    </source>
</reference>
<sequence>MTFAEMKRFPAQPHIMYHHPGSSALTTATTPPAATFLPSATPAGLLLTPPSAFYSDYDYKLELLT</sequence>
<keyword evidence="2" id="KW-1185">Reference proteome</keyword>
<reference evidence="1 2" key="2">
    <citation type="journal article" date="2022" name="Mol. Biol. Evol.">
        <title>Comparative Genomics Reveals Insights into the Divergent Evolution of Astigmatic Mites and Household Pest Adaptations.</title>
        <authorList>
            <person name="Xiong Q."/>
            <person name="Wan A.T."/>
            <person name="Liu X."/>
            <person name="Fung C.S."/>
            <person name="Xiao X."/>
            <person name="Malainual N."/>
            <person name="Hou J."/>
            <person name="Wang L."/>
            <person name="Wang M."/>
            <person name="Yang K.Y."/>
            <person name="Cui Y."/>
            <person name="Leung E.L."/>
            <person name="Nong W."/>
            <person name="Shin S.K."/>
            <person name="Au S.W."/>
            <person name="Jeong K.Y."/>
            <person name="Chew F.T."/>
            <person name="Hui J.H."/>
            <person name="Leung T.F."/>
            <person name="Tungtrongchitr A."/>
            <person name="Zhong N."/>
            <person name="Liu Z."/>
            <person name="Tsui S.K."/>
        </authorList>
    </citation>
    <scope>NUCLEOTIDE SEQUENCE [LARGE SCALE GENOMIC DNA]</scope>
    <source>
        <strain evidence="1">Derp</strain>
    </source>
</reference>
<evidence type="ECO:0000313" key="2">
    <source>
        <dbReference type="Proteomes" id="UP000887458"/>
    </source>
</evidence>
<accession>A0ABQ8JA23</accession>
<gene>
    <name evidence="1" type="ORF">DERP_005738</name>
</gene>